<feature type="active site" description="Proton donor" evidence="7">
    <location>
        <position position="124"/>
    </location>
</feature>
<feature type="binding site" evidence="7">
    <location>
        <position position="98"/>
    </location>
    <ligand>
        <name>substrate</name>
    </ligand>
</feature>
<dbReference type="NCBIfam" id="TIGR01088">
    <property type="entry name" value="aroQ"/>
    <property type="match status" value="1"/>
</dbReference>
<dbReference type="SUPFAM" id="SSF52304">
    <property type="entry name" value="Type II 3-dehydroquinate dehydratase"/>
    <property type="match status" value="1"/>
</dbReference>
<feature type="binding site" evidence="7">
    <location>
        <position position="135"/>
    </location>
    <ligand>
        <name>substrate</name>
    </ligand>
</feature>
<evidence type="ECO:0000313" key="10">
    <source>
        <dbReference type="Proteomes" id="UP000431092"/>
    </source>
</evidence>
<organism evidence="9 10">
    <name type="scientific">Arsenicicoccus cauae</name>
    <dbReference type="NCBI Taxonomy" id="2663847"/>
    <lineage>
        <taxon>Bacteria</taxon>
        <taxon>Bacillati</taxon>
        <taxon>Actinomycetota</taxon>
        <taxon>Actinomycetes</taxon>
        <taxon>Micrococcales</taxon>
        <taxon>Intrasporangiaceae</taxon>
        <taxon>Arsenicicoccus</taxon>
    </lineage>
</organism>
<evidence type="ECO:0000256" key="1">
    <source>
        <dbReference type="ARBA" id="ARBA00001864"/>
    </source>
</evidence>
<feature type="active site" description="Proton acceptor" evidence="7">
    <location>
        <position position="47"/>
    </location>
</feature>
<feature type="binding site" evidence="7">
    <location>
        <position position="104"/>
    </location>
    <ligand>
        <name>substrate</name>
    </ligand>
</feature>
<dbReference type="NCBIfam" id="NF003805">
    <property type="entry name" value="PRK05395.1-2"/>
    <property type="match status" value="1"/>
</dbReference>
<accession>A0A6I3ICV6</accession>
<evidence type="ECO:0000256" key="3">
    <source>
        <dbReference type="ARBA" id="ARBA00011037"/>
    </source>
</evidence>
<dbReference type="UniPathway" id="UPA00053">
    <property type="reaction ID" value="UER00086"/>
</dbReference>
<dbReference type="HAMAP" id="MF_00169">
    <property type="entry name" value="AroQ"/>
    <property type="match status" value="1"/>
</dbReference>
<keyword evidence="6 7" id="KW-0456">Lyase</keyword>
<dbReference type="InterPro" id="IPR001874">
    <property type="entry name" value="DHquinase_II"/>
</dbReference>
<feature type="site" description="Transition state stabilizer" evidence="7">
    <location>
        <position position="42"/>
    </location>
</feature>
<keyword evidence="7" id="KW-0057">Aromatic amino acid biosynthesis</keyword>
<comment type="subunit">
    <text evidence="4 7">Homododecamer.</text>
</comment>
<dbReference type="GO" id="GO:0003855">
    <property type="term" value="F:3-dehydroquinate dehydratase activity"/>
    <property type="evidence" value="ECO:0007669"/>
    <property type="project" value="UniProtKB-UniRule"/>
</dbReference>
<protein>
    <recommendedName>
        <fullName evidence="5 7">3-dehydroquinate dehydratase</fullName>
        <shortName evidence="7">3-dehydroquinase</shortName>
        <ecNumber evidence="5 7">4.2.1.10</ecNumber>
    </recommendedName>
    <alternativeName>
        <fullName evidence="7">Type II DHQase</fullName>
    </alternativeName>
</protein>
<dbReference type="Proteomes" id="UP000431092">
    <property type="component" value="Unassembled WGS sequence"/>
</dbReference>
<dbReference type="NCBIfam" id="NF003807">
    <property type="entry name" value="PRK05395.1-4"/>
    <property type="match status" value="1"/>
</dbReference>
<gene>
    <name evidence="7 9" type="primary">aroQ</name>
    <name evidence="9" type="ORF">GGG17_08605</name>
</gene>
<evidence type="ECO:0000256" key="7">
    <source>
        <dbReference type="HAMAP-Rule" id="MF_00169"/>
    </source>
</evidence>
<evidence type="ECO:0000256" key="6">
    <source>
        <dbReference type="ARBA" id="ARBA00023239"/>
    </source>
</evidence>
<dbReference type="InterPro" id="IPR036441">
    <property type="entry name" value="DHquinase_II_sf"/>
</dbReference>
<name>A0A6I3ICV6_9MICO</name>
<feature type="region of interest" description="Disordered" evidence="8">
    <location>
        <begin position="1"/>
        <end position="22"/>
    </location>
</feature>
<dbReference type="GO" id="GO:0009423">
    <property type="term" value="P:chorismate biosynthetic process"/>
    <property type="evidence" value="ECO:0007669"/>
    <property type="project" value="UniProtKB-UniRule"/>
</dbReference>
<evidence type="ECO:0000256" key="8">
    <source>
        <dbReference type="SAM" id="MobiDB-lite"/>
    </source>
</evidence>
<proteinExistence type="inferred from homology"/>
<comment type="function">
    <text evidence="7">Catalyzes a trans-dehydration via an enolate intermediate.</text>
</comment>
<dbReference type="GO" id="GO:0019631">
    <property type="term" value="P:quinate catabolic process"/>
    <property type="evidence" value="ECO:0007669"/>
    <property type="project" value="TreeGrafter"/>
</dbReference>
<keyword evidence="7" id="KW-0028">Amino-acid biosynthesis</keyword>
<feature type="binding site" evidence="7">
    <location>
        <begin position="125"/>
        <end position="126"/>
    </location>
    <ligand>
        <name>substrate</name>
    </ligand>
</feature>
<comment type="similarity">
    <text evidence="3 7">Belongs to the type-II 3-dehydroquinase family.</text>
</comment>
<dbReference type="EC" id="4.2.1.10" evidence="5 7"/>
<dbReference type="GO" id="GO:0009073">
    <property type="term" value="P:aromatic amino acid family biosynthetic process"/>
    <property type="evidence" value="ECO:0007669"/>
    <property type="project" value="UniProtKB-KW"/>
</dbReference>
<dbReference type="GO" id="GO:0008652">
    <property type="term" value="P:amino acid biosynthetic process"/>
    <property type="evidence" value="ECO:0007669"/>
    <property type="project" value="UniProtKB-KW"/>
</dbReference>
<dbReference type="EMBL" id="WLVL01000028">
    <property type="protein sequence ID" value="MTB72028.1"/>
    <property type="molecule type" value="Genomic_DNA"/>
</dbReference>
<dbReference type="PANTHER" id="PTHR21272:SF3">
    <property type="entry name" value="CATABOLIC 3-DEHYDROQUINASE"/>
    <property type="match status" value="1"/>
</dbReference>
<feature type="binding site" evidence="7">
    <location>
        <position position="111"/>
    </location>
    <ligand>
        <name>substrate</name>
    </ligand>
</feature>
<keyword evidence="10" id="KW-1185">Reference proteome</keyword>
<dbReference type="Pfam" id="PF01220">
    <property type="entry name" value="DHquinase_II"/>
    <property type="match status" value="1"/>
</dbReference>
<evidence type="ECO:0000256" key="4">
    <source>
        <dbReference type="ARBA" id="ARBA00011193"/>
    </source>
</evidence>
<dbReference type="RefSeq" id="WP_154593301.1">
    <property type="nucleotide sequence ID" value="NZ_WLVL01000028.1"/>
</dbReference>
<dbReference type="PANTHER" id="PTHR21272">
    <property type="entry name" value="CATABOLIC 3-DEHYDROQUINASE"/>
    <property type="match status" value="1"/>
</dbReference>
<comment type="caution">
    <text evidence="9">The sequence shown here is derived from an EMBL/GenBank/DDBJ whole genome shotgun (WGS) entry which is preliminary data.</text>
</comment>
<dbReference type="CDD" id="cd00466">
    <property type="entry name" value="DHQase_II"/>
    <property type="match status" value="1"/>
</dbReference>
<evidence type="ECO:0000256" key="2">
    <source>
        <dbReference type="ARBA" id="ARBA00004902"/>
    </source>
</evidence>
<comment type="pathway">
    <text evidence="2 7">Metabolic intermediate biosynthesis; chorismate biosynthesis; chorismate from D-erythrose 4-phosphate and phosphoenolpyruvate: step 3/7.</text>
</comment>
<reference evidence="9 10" key="1">
    <citation type="submission" date="2019-11" db="EMBL/GenBank/DDBJ databases">
        <title>Whole genome sequencing identifies a novel species of the genus Arsenicicoccus isolated from human blood.</title>
        <authorList>
            <person name="Jeong J.H."/>
            <person name="Kweon O.J."/>
            <person name="Kim H.R."/>
            <person name="Kim T.-H."/>
            <person name="Ha S.-M."/>
            <person name="Lee M.-K."/>
        </authorList>
    </citation>
    <scope>NUCLEOTIDE SEQUENCE [LARGE SCALE GENOMIC DNA]</scope>
    <source>
        <strain evidence="9 10">MKL-02</strain>
    </source>
</reference>
<dbReference type="Gene3D" id="3.40.50.9100">
    <property type="entry name" value="Dehydroquinase, class II"/>
    <property type="match status" value="1"/>
</dbReference>
<sequence>MDQTHPRPSPQRDPAPQAEVTSAGRPVVAVLNGPNLNLLGARNPEVYGRDTLADVERRCEERAAAYGLVADCRQSNHEGVLIDWVHELRTSCVGLIVNAGGYTHTSVALRDALETVEAPVIEVHISDIHAREDFRHHSYVEQVAAAQIAGHGIAGYEEAIDLVARLAGAQAGQPDRPV</sequence>
<evidence type="ECO:0000313" key="9">
    <source>
        <dbReference type="EMBL" id="MTB72028.1"/>
    </source>
</evidence>
<dbReference type="NCBIfam" id="NF003806">
    <property type="entry name" value="PRK05395.1-3"/>
    <property type="match status" value="1"/>
</dbReference>
<dbReference type="AlphaFoldDB" id="A0A6I3ICV6"/>
<evidence type="ECO:0000256" key="5">
    <source>
        <dbReference type="ARBA" id="ARBA00012060"/>
    </source>
</evidence>
<comment type="catalytic activity">
    <reaction evidence="1 7">
        <text>3-dehydroquinate = 3-dehydroshikimate + H2O</text>
        <dbReference type="Rhea" id="RHEA:21096"/>
        <dbReference type="ChEBI" id="CHEBI:15377"/>
        <dbReference type="ChEBI" id="CHEBI:16630"/>
        <dbReference type="ChEBI" id="CHEBI:32364"/>
        <dbReference type="EC" id="4.2.1.10"/>
    </reaction>
</comment>